<dbReference type="EMBL" id="LAZR01000047">
    <property type="protein sequence ID" value="KKN99279.1"/>
    <property type="molecule type" value="Genomic_DNA"/>
</dbReference>
<evidence type="ECO:0000256" key="11">
    <source>
        <dbReference type="ARBA" id="ARBA00023209"/>
    </source>
</evidence>
<keyword evidence="7" id="KW-0548">Nucleotidyltransferase</keyword>
<organism evidence="14">
    <name type="scientific">marine sediment metagenome</name>
    <dbReference type="NCBI Taxonomy" id="412755"/>
    <lineage>
        <taxon>unclassified sequences</taxon>
        <taxon>metagenomes</taxon>
        <taxon>ecological metagenomes</taxon>
    </lineage>
</organism>
<evidence type="ECO:0000313" key="14">
    <source>
        <dbReference type="EMBL" id="KKN99279.1"/>
    </source>
</evidence>
<keyword evidence="6 13" id="KW-0812">Transmembrane</keyword>
<accession>A0A0F9V5N7</accession>
<dbReference type="GO" id="GO:0004605">
    <property type="term" value="F:phosphatidate cytidylyltransferase activity"/>
    <property type="evidence" value="ECO:0007669"/>
    <property type="project" value="TreeGrafter"/>
</dbReference>
<dbReference type="PANTHER" id="PTHR46382:SF1">
    <property type="entry name" value="PHOSPHATIDATE CYTIDYLYLTRANSFERASE"/>
    <property type="match status" value="1"/>
</dbReference>
<comment type="similarity">
    <text evidence="2">Belongs to the CDS family.</text>
</comment>
<feature type="transmembrane region" description="Helical" evidence="13">
    <location>
        <begin position="12"/>
        <end position="31"/>
    </location>
</feature>
<keyword evidence="4" id="KW-0444">Lipid biosynthesis</keyword>
<feature type="transmembrane region" description="Helical" evidence="13">
    <location>
        <begin position="37"/>
        <end position="56"/>
    </location>
</feature>
<keyword evidence="10 13" id="KW-0472">Membrane</keyword>
<keyword evidence="12" id="KW-1208">Phospholipid metabolism</keyword>
<feature type="transmembrane region" description="Helical" evidence="13">
    <location>
        <begin position="244"/>
        <end position="264"/>
    </location>
</feature>
<evidence type="ECO:0000256" key="12">
    <source>
        <dbReference type="ARBA" id="ARBA00023264"/>
    </source>
</evidence>
<evidence type="ECO:0000256" key="3">
    <source>
        <dbReference type="ARBA" id="ARBA00022475"/>
    </source>
</evidence>
<keyword evidence="5" id="KW-0808">Transferase</keyword>
<keyword evidence="9" id="KW-0443">Lipid metabolism</keyword>
<comment type="caution">
    <text evidence="14">The sequence shown here is derived from an EMBL/GenBank/DDBJ whole genome shotgun (WGS) entry which is preliminary data.</text>
</comment>
<evidence type="ECO:0000256" key="5">
    <source>
        <dbReference type="ARBA" id="ARBA00022679"/>
    </source>
</evidence>
<reference evidence="14" key="1">
    <citation type="journal article" date="2015" name="Nature">
        <title>Complex archaea that bridge the gap between prokaryotes and eukaryotes.</title>
        <authorList>
            <person name="Spang A."/>
            <person name="Saw J.H."/>
            <person name="Jorgensen S.L."/>
            <person name="Zaremba-Niedzwiedzka K."/>
            <person name="Martijn J."/>
            <person name="Lind A.E."/>
            <person name="van Eijk R."/>
            <person name="Schleper C."/>
            <person name="Guy L."/>
            <person name="Ettema T.J."/>
        </authorList>
    </citation>
    <scope>NUCLEOTIDE SEQUENCE</scope>
</reference>
<dbReference type="PROSITE" id="PS01315">
    <property type="entry name" value="CDS"/>
    <property type="match status" value="1"/>
</dbReference>
<evidence type="ECO:0000256" key="6">
    <source>
        <dbReference type="ARBA" id="ARBA00022692"/>
    </source>
</evidence>
<evidence type="ECO:0000256" key="10">
    <source>
        <dbReference type="ARBA" id="ARBA00023136"/>
    </source>
</evidence>
<keyword evidence="3" id="KW-1003">Cell membrane</keyword>
<feature type="transmembrane region" description="Helical" evidence="13">
    <location>
        <begin position="134"/>
        <end position="155"/>
    </location>
</feature>
<feature type="transmembrane region" description="Helical" evidence="13">
    <location>
        <begin position="68"/>
        <end position="92"/>
    </location>
</feature>
<evidence type="ECO:0000256" key="13">
    <source>
        <dbReference type="SAM" id="Phobius"/>
    </source>
</evidence>
<name>A0A0F9V5N7_9ZZZZ</name>
<keyword evidence="8 13" id="KW-1133">Transmembrane helix</keyword>
<feature type="transmembrane region" description="Helical" evidence="13">
    <location>
        <begin position="104"/>
        <end position="122"/>
    </location>
</feature>
<proteinExistence type="inferred from homology"/>
<evidence type="ECO:0000256" key="7">
    <source>
        <dbReference type="ARBA" id="ARBA00022695"/>
    </source>
</evidence>
<dbReference type="GO" id="GO:0016024">
    <property type="term" value="P:CDP-diacylglycerol biosynthetic process"/>
    <property type="evidence" value="ECO:0007669"/>
    <property type="project" value="TreeGrafter"/>
</dbReference>
<evidence type="ECO:0008006" key="15">
    <source>
        <dbReference type="Google" id="ProtNLM"/>
    </source>
</evidence>
<evidence type="ECO:0000256" key="4">
    <source>
        <dbReference type="ARBA" id="ARBA00022516"/>
    </source>
</evidence>
<evidence type="ECO:0000256" key="1">
    <source>
        <dbReference type="ARBA" id="ARBA00004651"/>
    </source>
</evidence>
<evidence type="ECO:0000256" key="2">
    <source>
        <dbReference type="ARBA" id="ARBA00010185"/>
    </source>
</evidence>
<dbReference type="PANTHER" id="PTHR46382">
    <property type="entry name" value="PHOSPHATIDATE CYTIDYLYLTRANSFERASE"/>
    <property type="match status" value="1"/>
</dbReference>
<evidence type="ECO:0000256" key="9">
    <source>
        <dbReference type="ARBA" id="ARBA00023098"/>
    </source>
</evidence>
<dbReference type="Pfam" id="PF01148">
    <property type="entry name" value="CTP_transf_1"/>
    <property type="match status" value="1"/>
</dbReference>
<feature type="transmembrane region" description="Helical" evidence="13">
    <location>
        <begin position="175"/>
        <end position="200"/>
    </location>
</feature>
<dbReference type="InterPro" id="IPR000374">
    <property type="entry name" value="PC_trans"/>
</dbReference>
<evidence type="ECO:0000256" key="8">
    <source>
        <dbReference type="ARBA" id="ARBA00022989"/>
    </source>
</evidence>
<comment type="subcellular location">
    <subcellularLocation>
        <location evidence="1">Cell membrane</location>
        <topology evidence="1">Multi-pass membrane protein</topology>
    </subcellularLocation>
</comment>
<keyword evidence="11" id="KW-0594">Phospholipid biosynthesis</keyword>
<sequence length="265" mass="27868">MTTPSSERWSDLTARVGSALAMIVVGLGGIYLGGPVFHVLVALICGVMAWELVGMLNPSNRGARMQMGLLVGAASLASIYLPVGFALPVLLAPALVGFGQLEKHRTIFMCFTVMIMLAGFGLTQVRDDYGFGWLMWLVLVVVITDVVGYFAGRAIGGPKFWPKVSPKKTWSGTAAGWIGAAAVGFLFSINTGVGLQLVGVSIAMSMASQMGDIAESGMKRRLGVKDSSNLIPGHGGLLDRFDGMLGAALFLLIIGQFLTITPALS</sequence>
<dbReference type="GO" id="GO:0005886">
    <property type="term" value="C:plasma membrane"/>
    <property type="evidence" value="ECO:0007669"/>
    <property type="project" value="UniProtKB-SubCell"/>
</dbReference>
<protein>
    <recommendedName>
        <fullName evidence="15">Phosphatidate cytidylyltransferase</fullName>
    </recommendedName>
</protein>
<dbReference type="AlphaFoldDB" id="A0A0F9V5N7"/>
<gene>
    <name evidence="14" type="ORF">LCGC14_0137230</name>
</gene>